<dbReference type="Gene3D" id="2.160.20.110">
    <property type="match status" value="1"/>
</dbReference>
<keyword evidence="4" id="KW-1185">Reference proteome</keyword>
<evidence type="ECO:0000256" key="2">
    <source>
        <dbReference type="SAM" id="SignalP"/>
    </source>
</evidence>
<accession>A0A514Z8N9</accession>
<dbReference type="OrthoDB" id="9802993at2"/>
<name>A0A514Z8N9_9LACT</name>
<feature type="compositionally biased region" description="Low complexity" evidence="1">
    <location>
        <begin position="38"/>
        <end position="52"/>
    </location>
</feature>
<gene>
    <name evidence="3" type="ORF">FLP15_07000</name>
</gene>
<protein>
    <recommendedName>
        <fullName evidence="5">GLUG domain-containing protein</fullName>
    </recommendedName>
</protein>
<dbReference type="RefSeq" id="WP_142766521.1">
    <property type="nucleotide sequence ID" value="NZ_CP041356.1"/>
</dbReference>
<evidence type="ECO:0008006" key="5">
    <source>
        <dbReference type="Google" id="ProtNLM"/>
    </source>
</evidence>
<evidence type="ECO:0000256" key="1">
    <source>
        <dbReference type="SAM" id="MobiDB-lite"/>
    </source>
</evidence>
<evidence type="ECO:0000313" key="3">
    <source>
        <dbReference type="EMBL" id="QDK70951.1"/>
    </source>
</evidence>
<sequence>MSQSMNKKSVLSMILLSTLILSQAAPVFATVQEEITEPNTELVTETPTVETESNAEAPPTEENSELEDNSEMLQKIAEANLTQVTEETFAITPSEDTIFDGGNGTVENPYLISTAEQLDRIRDDLGAHYELTADIDLSAYSNWTPIGGTIEDPYKEFMGSLNGNNHSISNLLISNALYTGLFRMTGSTADIRNISLNAVDISGMTWVGGIAGRNSGTINNVIITGNISGSNVIGGVTGSNSGGTISHSRVDVNIAANYSPSNAGGIAGQNSSSASIISSYSLGKVTGLGTVGGLIGSNNGNVENCYSLTDVEGITNVGGLIGYSAGKVSSNYAAGDVTRVGSNDTGRFGGLIGSTSFSAIMNNVAVGKTINAQSVPYVNAVLGLIEGHLILEIIIVM</sequence>
<dbReference type="AlphaFoldDB" id="A0A514Z8N9"/>
<feature type="signal peptide" evidence="2">
    <location>
        <begin position="1"/>
        <end position="29"/>
    </location>
</feature>
<dbReference type="Proteomes" id="UP000315128">
    <property type="component" value="Chromosome"/>
</dbReference>
<dbReference type="KEGG" id="lack:FLP15_07000"/>
<organism evidence="3 4">
    <name type="scientific">Lactococcus protaetiae</name>
    <dbReference type="NCBI Taxonomy" id="2592653"/>
    <lineage>
        <taxon>Bacteria</taxon>
        <taxon>Bacillati</taxon>
        <taxon>Bacillota</taxon>
        <taxon>Bacilli</taxon>
        <taxon>Lactobacillales</taxon>
        <taxon>Streptococcaceae</taxon>
        <taxon>Lactococcus</taxon>
    </lineage>
</organism>
<reference evidence="3 4" key="1">
    <citation type="submission" date="2019-07" db="EMBL/GenBank/DDBJ databases">
        <title>Genome sequencing of KACC 19320.</title>
        <authorList>
            <person name="Heo J."/>
            <person name="Kim S.-J."/>
            <person name="Kim J.-S."/>
            <person name="Hong S.-B."/>
            <person name="Kwon S.-W."/>
        </authorList>
    </citation>
    <scope>NUCLEOTIDE SEQUENCE [LARGE SCALE GENOMIC DNA]</scope>
    <source>
        <strain evidence="3 4">KACC 19320</strain>
    </source>
</reference>
<feature type="region of interest" description="Disordered" evidence="1">
    <location>
        <begin position="38"/>
        <end position="69"/>
    </location>
</feature>
<dbReference type="EMBL" id="CP041356">
    <property type="protein sequence ID" value="QDK70951.1"/>
    <property type="molecule type" value="Genomic_DNA"/>
</dbReference>
<evidence type="ECO:0000313" key="4">
    <source>
        <dbReference type="Proteomes" id="UP000315128"/>
    </source>
</evidence>
<keyword evidence="2" id="KW-0732">Signal</keyword>
<feature type="chain" id="PRO_5022178062" description="GLUG domain-containing protein" evidence="2">
    <location>
        <begin position="30"/>
        <end position="397"/>
    </location>
</feature>
<proteinExistence type="predicted"/>